<keyword evidence="2 4" id="KW-0694">RNA-binding</keyword>
<dbReference type="GO" id="GO:0003723">
    <property type="term" value="F:RNA binding"/>
    <property type="evidence" value="ECO:0007669"/>
    <property type="project" value="UniProtKB-KW"/>
</dbReference>
<keyword evidence="3 5" id="KW-0413">Isomerase</keyword>
<dbReference type="InterPro" id="IPR036986">
    <property type="entry name" value="S4_RNA-bd_sf"/>
</dbReference>
<dbReference type="FunFam" id="3.10.290.10:FF:000015">
    <property type="entry name" value="Pseudouridine synthase"/>
    <property type="match status" value="1"/>
</dbReference>
<dbReference type="PANTHER" id="PTHR47683">
    <property type="entry name" value="PSEUDOURIDINE SYNTHASE FAMILY PROTEIN-RELATED"/>
    <property type="match status" value="1"/>
</dbReference>
<reference evidence="8" key="1">
    <citation type="journal article" date="2016" name="Front. Microbiol.">
        <title>The complete genome sequence of hyperthermophile Dictyoglomus turgidum DSM 6724 reveals a specialized carbohydrate fermentor.</title>
        <authorList>
            <person name="Brumm P.J."/>
            <person name="Gowda K."/>
            <person name="Robb F.T."/>
            <person name="Mead D.A."/>
        </authorList>
    </citation>
    <scope>NUCLEOTIDE SEQUENCE [LARGE SCALE GENOMIC DNA]</scope>
    <source>
        <strain evidence="8">DSM 6724 / Z-1310</strain>
    </source>
</reference>
<dbReference type="InterPro" id="IPR002942">
    <property type="entry name" value="S4_RNA-bd"/>
</dbReference>
<dbReference type="InParanoid" id="B8DYQ2"/>
<gene>
    <name evidence="7" type="ordered locus">Dtur_0096</name>
</gene>
<comment type="similarity">
    <text evidence="1 5">Belongs to the pseudouridine synthase RsuA family.</text>
</comment>
<dbReference type="SMART" id="SM00363">
    <property type="entry name" value="S4"/>
    <property type="match status" value="1"/>
</dbReference>
<dbReference type="InterPro" id="IPR000748">
    <property type="entry name" value="PsdUridine_synth_RsuA/RluB/E/F"/>
</dbReference>
<dbReference type="PATRIC" id="fig|515635.4.peg.99"/>
<feature type="domain" description="RNA-binding S4" evidence="6">
    <location>
        <begin position="1"/>
        <end position="63"/>
    </location>
</feature>
<dbReference type="Gene3D" id="3.30.70.580">
    <property type="entry name" value="Pseudouridine synthase I, catalytic domain, N-terminal subdomain"/>
    <property type="match status" value="1"/>
</dbReference>
<dbReference type="Gene3D" id="3.10.290.10">
    <property type="entry name" value="RNA-binding S4 domain"/>
    <property type="match status" value="1"/>
</dbReference>
<dbReference type="RefSeq" id="WP_012582520.1">
    <property type="nucleotide sequence ID" value="NC_011661.1"/>
</dbReference>
<dbReference type="Gene3D" id="3.30.70.1560">
    <property type="entry name" value="Alpha-L RNA-binding motif"/>
    <property type="match status" value="1"/>
</dbReference>
<dbReference type="STRING" id="515635.Dtur_0096"/>
<dbReference type="FunFam" id="3.30.70.1560:FF:000012">
    <property type="entry name" value="Pseudouridine synthase"/>
    <property type="match status" value="1"/>
</dbReference>
<dbReference type="InterPro" id="IPR018496">
    <property type="entry name" value="PsdUridine_synth_RsuA/RluB_CS"/>
</dbReference>
<dbReference type="PROSITE" id="PS01149">
    <property type="entry name" value="PSI_RSU"/>
    <property type="match status" value="1"/>
</dbReference>
<evidence type="ECO:0000256" key="3">
    <source>
        <dbReference type="ARBA" id="ARBA00023235"/>
    </source>
</evidence>
<sequence>MRLDKFLVNQGFGSRKEVQKLIKAGIVYVNNFPVEDPSFHINPEKDVVEIEGQEIEYKENYYFMLNKPKGYITATYDENYPTVMDLFASEPIVSKLFPVGRLDVDTEGLLIITSDGVLAHRLSHPKWNVEKEYFVIVEGDISDIDFSKYEKEGMYLKKEKYKTKPFKVKVLKTSFEESELLITITEGKYHIVKKIMYAVGHEVKYLKRVRIGPLILDEDLEVGEYRELTKEEISLLKSYVKMG</sequence>
<evidence type="ECO:0000313" key="7">
    <source>
        <dbReference type="EMBL" id="ACK41434.1"/>
    </source>
</evidence>
<dbReference type="SUPFAM" id="SSF55174">
    <property type="entry name" value="Alpha-L RNA-binding motif"/>
    <property type="match status" value="1"/>
</dbReference>
<dbReference type="FunCoup" id="B8DYQ2">
    <property type="interactions" value="159"/>
</dbReference>
<dbReference type="InterPro" id="IPR050343">
    <property type="entry name" value="RsuA_PseudoU_synthase"/>
</dbReference>
<dbReference type="Pfam" id="PF00849">
    <property type="entry name" value="PseudoU_synth_2"/>
    <property type="match status" value="1"/>
</dbReference>
<dbReference type="OrthoDB" id="9807213at2"/>
<dbReference type="HOGENOM" id="CLU_024979_1_2_0"/>
<dbReference type="InterPro" id="IPR020094">
    <property type="entry name" value="TruA/RsuA/RluB/E/F_N"/>
</dbReference>
<dbReference type="CDD" id="cd00165">
    <property type="entry name" value="S4"/>
    <property type="match status" value="1"/>
</dbReference>
<dbReference type="Pfam" id="PF01479">
    <property type="entry name" value="S4"/>
    <property type="match status" value="1"/>
</dbReference>
<dbReference type="GO" id="GO:0000455">
    <property type="term" value="P:enzyme-directed rRNA pseudouridine synthesis"/>
    <property type="evidence" value="ECO:0007669"/>
    <property type="project" value="UniProtKB-ARBA"/>
</dbReference>
<accession>B8DYQ2</accession>
<dbReference type="NCBIfam" id="TIGR00093">
    <property type="entry name" value="pseudouridine synthase"/>
    <property type="match status" value="1"/>
</dbReference>
<evidence type="ECO:0000313" key="8">
    <source>
        <dbReference type="Proteomes" id="UP000007719"/>
    </source>
</evidence>
<dbReference type="EnsemblBacteria" id="ACK41434">
    <property type="protein sequence ID" value="ACK41434"/>
    <property type="gene ID" value="Dtur_0096"/>
</dbReference>
<dbReference type="CDD" id="cd02553">
    <property type="entry name" value="PseudoU_synth_RsuA"/>
    <property type="match status" value="1"/>
</dbReference>
<evidence type="ECO:0000256" key="4">
    <source>
        <dbReference type="PROSITE-ProRule" id="PRU00182"/>
    </source>
</evidence>
<dbReference type="InterPro" id="IPR020103">
    <property type="entry name" value="PsdUridine_synth_cat_dom_sf"/>
</dbReference>
<evidence type="ECO:0000256" key="1">
    <source>
        <dbReference type="ARBA" id="ARBA00008348"/>
    </source>
</evidence>
<dbReference type="eggNOG" id="COG1187">
    <property type="taxonomic scope" value="Bacteria"/>
</dbReference>
<dbReference type="EMBL" id="CP001251">
    <property type="protein sequence ID" value="ACK41434.1"/>
    <property type="molecule type" value="Genomic_DNA"/>
</dbReference>
<dbReference type="AlphaFoldDB" id="B8DYQ2"/>
<dbReference type="InterPro" id="IPR006145">
    <property type="entry name" value="PsdUridine_synth_RsuA/RluA"/>
</dbReference>
<dbReference type="Proteomes" id="UP000007719">
    <property type="component" value="Chromosome"/>
</dbReference>
<dbReference type="InterPro" id="IPR042092">
    <property type="entry name" value="PsdUridine_s_RsuA/RluB/E/F_cat"/>
</dbReference>
<dbReference type="PROSITE" id="PS50889">
    <property type="entry name" value="S4"/>
    <property type="match status" value="1"/>
</dbReference>
<organism evidence="7 8">
    <name type="scientific">Dictyoglomus turgidum (strain DSM 6724 / Z-1310)</name>
    <dbReference type="NCBI Taxonomy" id="515635"/>
    <lineage>
        <taxon>Bacteria</taxon>
        <taxon>Pseudomonadati</taxon>
        <taxon>Dictyoglomota</taxon>
        <taxon>Dictyoglomia</taxon>
        <taxon>Dictyoglomales</taxon>
        <taxon>Dictyoglomaceae</taxon>
        <taxon>Dictyoglomus</taxon>
    </lineage>
</organism>
<evidence type="ECO:0000259" key="6">
    <source>
        <dbReference type="SMART" id="SM00363"/>
    </source>
</evidence>
<dbReference type="GO" id="GO:0120159">
    <property type="term" value="F:rRNA pseudouridine synthase activity"/>
    <property type="evidence" value="ECO:0007669"/>
    <property type="project" value="UniProtKB-ARBA"/>
</dbReference>
<evidence type="ECO:0000256" key="5">
    <source>
        <dbReference type="RuleBase" id="RU003887"/>
    </source>
</evidence>
<dbReference type="PANTHER" id="PTHR47683:SF4">
    <property type="entry name" value="PSEUDOURIDINE SYNTHASE"/>
    <property type="match status" value="1"/>
</dbReference>
<dbReference type="EC" id="5.4.99.-" evidence="5"/>
<evidence type="ECO:0000256" key="2">
    <source>
        <dbReference type="ARBA" id="ARBA00022884"/>
    </source>
</evidence>
<name>B8DYQ2_DICTD</name>
<protein>
    <recommendedName>
        <fullName evidence="5">Pseudouridine synthase</fullName>
        <ecNumber evidence="5">5.4.99.-</ecNumber>
    </recommendedName>
</protein>
<dbReference type="SUPFAM" id="SSF55120">
    <property type="entry name" value="Pseudouridine synthase"/>
    <property type="match status" value="1"/>
</dbReference>
<dbReference type="KEGG" id="dtu:Dtur_0096"/>
<proteinExistence type="inferred from homology"/>
<keyword evidence="8" id="KW-1185">Reference proteome</keyword>